<proteinExistence type="predicted"/>
<dbReference type="Gene3D" id="1.10.10.60">
    <property type="entry name" value="Homeodomain-like"/>
    <property type="match status" value="1"/>
</dbReference>
<feature type="domain" description="HTH araC/xylS-type" evidence="4">
    <location>
        <begin position="306"/>
        <end position="404"/>
    </location>
</feature>
<dbReference type="CDD" id="cd01543">
    <property type="entry name" value="PBP1_XylR"/>
    <property type="match status" value="1"/>
</dbReference>
<evidence type="ECO:0000256" key="2">
    <source>
        <dbReference type="ARBA" id="ARBA00023125"/>
    </source>
</evidence>
<dbReference type="SMART" id="SM00342">
    <property type="entry name" value="HTH_ARAC"/>
    <property type="match status" value="1"/>
</dbReference>
<sequence length="408" mass="45754">MSNSAAKKTKSPIEPKQILLLVESSRAYGRGCLMGIASYIRAHGPWQVLHLERGLEERVPAFLHAQRFDGVIARIENETLAKSVAKLKIPTVDLRGVVVPANGVMFDTDPEACSELAFEHFRQRGFQRLAYCGYNGVLFSDQRRDAFLRLCEAQNLTPLVYDATVENEIFKSKIKGGIVQREAQAELPEPALVEWLRALVGPVGIFACNDVRGRQVLQAATLAGRRAPDEVAVLGVDDDEVICELANPPLSSIEPDTQRMGFEGAMALDRLMAGEPIQDRQILIPPRRISVRRSSDLLAIDDQEVAAAVHFIREHACEGISVKQVADAVAISRVTLERRFRAILNRSPREEIERVRIDQIRLMLTQTRYSLMQIATMTGYRSDAHLVTAFRRHEDCAPGEYRRRFKNS</sequence>
<gene>
    <name evidence="5" type="primary">xylR_1</name>
    <name evidence="5" type="ORF">Poly51_19570</name>
</gene>
<evidence type="ECO:0000259" key="4">
    <source>
        <dbReference type="PROSITE" id="PS01124"/>
    </source>
</evidence>
<keyword evidence="3" id="KW-0804">Transcription</keyword>
<dbReference type="GO" id="GO:0003700">
    <property type="term" value="F:DNA-binding transcription factor activity"/>
    <property type="evidence" value="ECO:0007669"/>
    <property type="project" value="InterPro"/>
</dbReference>
<dbReference type="Gene3D" id="3.40.50.2300">
    <property type="match status" value="2"/>
</dbReference>
<dbReference type="SUPFAM" id="SSF53822">
    <property type="entry name" value="Periplasmic binding protein-like I"/>
    <property type="match status" value="1"/>
</dbReference>
<evidence type="ECO:0000256" key="3">
    <source>
        <dbReference type="ARBA" id="ARBA00023163"/>
    </source>
</evidence>
<keyword evidence="2" id="KW-0238">DNA-binding</keyword>
<dbReference type="RefSeq" id="WP_146456593.1">
    <property type="nucleotide sequence ID" value="NZ_SJPW01000002.1"/>
</dbReference>
<reference evidence="5 6" key="1">
    <citation type="submission" date="2019-02" db="EMBL/GenBank/DDBJ databases">
        <title>Deep-cultivation of Planctomycetes and their phenomic and genomic characterization uncovers novel biology.</title>
        <authorList>
            <person name="Wiegand S."/>
            <person name="Jogler M."/>
            <person name="Boedeker C."/>
            <person name="Pinto D."/>
            <person name="Vollmers J."/>
            <person name="Rivas-Marin E."/>
            <person name="Kohn T."/>
            <person name="Peeters S.H."/>
            <person name="Heuer A."/>
            <person name="Rast P."/>
            <person name="Oberbeckmann S."/>
            <person name="Bunk B."/>
            <person name="Jeske O."/>
            <person name="Meyerdierks A."/>
            <person name="Storesund J.E."/>
            <person name="Kallscheuer N."/>
            <person name="Luecker S."/>
            <person name="Lage O.M."/>
            <person name="Pohl T."/>
            <person name="Merkel B.J."/>
            <person name="Hornburger P."/>
            <person name="Mueller R.-W."/>
            <person name="Bruemmer F."/>
            <person name="Labrenz M."/>
            <person name="Spormann A.M."/>
            <person name="Op Den Camp H."/>
            <person name="Overmann J."/>
            <person name="Amann R."/>
            <person name="Jetten M.S.M."/>
            <person name="Mascher T."/>
            <person name="Medema M.H."/>
            <person name="Devos D.P."/>
            <person name="Kaster A.-K."/>
            <person name="Ovreas L."/>
            <person name="Rohde M."/>
            <person name="Galperin M.Y."/>
            <person name="Jogler C."/>
        </authorList>
    </citation>
    <scope>NUCLEOTIDE SEQUENCE [LARGE SCALE GENOMIC DNA]</scope>
    <source>
        <strain evidence="5 6">Poly51</strain>
    </source>
</reference>
<dbReference type="OrthoDB" id="9795616at2"/>
<dbReference type="PANTHER" id="PTHR30146">
    <property type="entry name" value="LACI-RELATED TRANSCRIPTIONAL REPRESSOR"/>
    <property type="match status" value="1"/>
</dbReference>
<comment type="caution">
    <text evidence="5">The sequence shown here is derived from an EMBL/GenBank/DDBJ whole genome shotgun (WGS) entry which is preliminary data.</text>
</comment>
<dbReference type="GO" id="GO:0000976">
    <property type="term" value="F:transcription cis-regulatory region binding"/>
    <property type="evidence" value="ECO:0007669"/>
    <property type="project" value="TreeGrafter"/>
</dbReference>
<evidence type="ECO:0000313" key="6">
    <source>
        <dbReference type="Proteomes" id="UP000318288"/>
    </source>
</evidence>
<evidence type="ECO:0000256" key="1">
    <source>
        <dbReference type="ARBA" id="ARBA00023015"/>
    </source>
</evidence>
<dbReference type="PROSITE" id="PS01124">
    <property type="entry name" value="HTH_ARAC_FAMILY_2"/>
    <property type="match status" value="1"/>
</dbReference>
<dbReference type="PANTHER" id="PTHR30146:SF24">
    <property type="entry name" value="XYLOSE OPERON REGULATORY PROTEIN"/>
    <property type="match status" value="1"/>
</dbReference>
<name>A0A5C6FHS4_9BACT</name>
<dbReference type="InterPro" id="IPR009057">
    <property type="entry name" value="Homeodomain-like_sf"/>
</dbReference>
<dbReference type="InterPro" id="IPR046335">
    <property type="entry name" value="LacI/GalR-like_sensor"/>
</dbReference>
<dbReference type="Proteomes" id="UP000318288">
    <property type="component" value="Unassembled WGS sequence"/>
</dbReference>
<dbReference type="SUPFAM" id="SSF46689">
    <property type="entry name" value="Homeodomain-like"/>
    <property type="match status" value="2"/>
</dbReference>
<dbReference type="InterPro" id="IPR028082">
    <property type="entry name" value="Peripla_BP_I"/>
</dbReference>
<evidence type="ECO:0000313" key="5">
    <source>
        <dbReference type="EMBL" id="TWU59171.1"/>
    </source>
</evidence>
<keyword evidence="1" id="KW-0805">Transcription regulation</keyword>
<protein>
    <submittedName>
        <fullName evidence="5">Xylose operon regulatory protein</fullName>
    </submittedName>
</protein>
<dbReference type="PROSITE" id="PS00041">
    <property type="entry name" value="HTH_ARAC_FAMILY_1"/>
    <property type="match status" value="1"/>
</dbReference>
<dbReference type="InterPro" id="IPR018060">
    <property type="entry name" value="HTH_AraC"/>
</dbReference>
<dbReference type="Pfam" id="PF13377">
    <property type="entry name" value="Peripla_BP_3"/>
    <property type="match status" value="1"/>
</dbReference>
<keyword evidence="6" id="KW-1185">Reference proteome</keyword>
<dbReference type="Pfam" id="PF12833">
    <property type="entry name" value="HTH_18"/>
    <property type="match status" value="1"/>
</dbReference>
<organism evidence="5 6">
    <name type="scientific">Rubripirellula tenax</name>
    <dbReference type="NCBI Taxonomy" id="2528015"/>
    <lineage>
        <taxon>Bacteria</taxon>
        <taxon>Pseudomonadati</taxon>
        <taxon>Planctomycetota</taxon>
        <taxon>Planctomycetia</taxon>
        <taxon>Pirellulales</taxon>
        <taxon>Pirellulaceae</taxon>
        <taxon>Rubripirellula</taxon>
    </lineage>
</organism>
<dbReference type="AlphaFoldDB" id="A0A5C6FHS4"/>
<accession>A0A5C6FHS4</accession>
<dbReference type="EMBL" id="SJPW01000002">
    <property type="protein sequence ID" value="TWU59171.1"/>
    <property type="molecule type" value="Genomic_DNA"/>
</dbReference>
<dbReference type="InterPro" id="IPR018062">
    <property type="entry name" value="HTH_AraC-typ_CS"/>
</dbReference>